<protein>
    <submittedName>
        <fullName evidence="2">Uncharacterized protein</fullName>
    </submittedName>
</protein>
<evidence type="ECO:0000256" key="1">
    <source>
        <dbReference type="SAM" id="Phobius"/>
    </source>
</evidence>
<keyword evidence="1" id="KW-0472">Membrane</keyword>
<name>A0ABY7GQZ1_9GAMM</name>
<gene>
    <name evidence="2" type="ORF">NM686_010640</name>
</gene>
<organism evidence="2 3">
    <name type="scientific">Methylomonas rapida</name>
    <dbReference type="NCBI Taxonomy" id="2963939"/>
    <lineage>
        <taxon>Bacteria</taxon>
        <taxon>Pseudomonadati</taxon>
        <taxon>Pseudomonadota</taxon>
        <taxon>Gammaproteobacteria</taxon>
        <taxon>Methylococcales</taxon>
        <taxon>Methylococcaceae</taxon>
        <taxon>Methylomonas</taxon>
    </lineage>
</organism>
<accession>A0ABY7GQZ1</accession>
<feature type="transmembrane region" description="Helical" evidence="1">
    <location>
        <begin position="26"/>
        <end position="45"/>
    </location>
</feature>
<dbReference type="Proteomes" id="UP001162780">
    <property type="component" value="Chromosome"/>
</dbReference>
<proteinExistence type="predicted"/>
<evidence type="ECO:0000313" key="2">
    <source>
        <dbReference type="EMBL" id="WAR46941.1"/>
    </source>
</evidence>
<evidence type="ECO:0000313" key="3">
    <source>
        <dbReference type="Proteomes" id="UP001162780"/>
    </source>
</evidence>
<keyword evidence="1" id="KW-0812">Transmembrane</keyword>
<reference evidence="2" key="1">
    <citation type="submission" date="2022-11" db="EMBL/GenBank/DDBJ databases">
        <title>Methylomonas rapida sp. nov., Carotenoid-Producing Obligate Methanotrophs with High Growth Characteristics and Biotechnological Potential.</title>
        <authorList>
            <person name="Tikhonova E.N."/>
            <person name="Suleimanov R.Z."/>
            <person name="Miroshnikov K."/>
            <person name="Oshkin I.Y."/>
            <person name="Belova S.E."/>
            <person name="Danilova O.V."/>
            <person name="Ashikhmin A."/>
            <person name="Konopkin A."/>
            <person name="But S.Y."/>
            <person name="Khmelenina V.N."/>
            <person name="Kuznetsov N."/>
            <person name="Pimenov N.V."/>
            <person name="Dedysh S.N."/>
        </authorList>
    </citation>
    <scope>NUCLEOTIDE SEQUENCE</scope>
    <source>
        <strain evidence="2">MP1</strain>
    </source>
</reference>
<keyword evidence="3" id="KW-1185">Reference proteome</keyword>
<keyword evidence="1" id="KW-1133">Transmembrane helix</keyword>
<dbReference type="RefSeq" id="WP_255187849.1">
    <property type="nucleotide sequence ID" value="NZ_CP113517.1"/>
</dbReference>
<sequence length="47" mass="5443">MSRKDDQGKLDWTLIPWKGLRPVVRVLEFGLWHAVCCLLFMLGLGDE</sequence>
<dbReference type="EMBL" id="CP113517">
    <property type="protein sequence ID" value="WAR46941.1"/>
    <property type="molecule type" value="Genomic_DNA"/>
</dbReference>